<dbReference type="Proteomes" id="UP001589710">
    <property type="component" value="Unassembled WGS sequence"/>
</dbReference>
<keyword evidence="3" id="KW-1185">Reference proteome</keyword>
<feature type="transmembrane region" description="Helical" evidence="1">
    <location>
        <begin position="203"/>
        <end position="224"/>
    </location>
</feature>
<keyword evidence="1" id="KW-0812">Transmembrane</keyword>
<evidence type="ECO:0000313" key="2">
    <source>
        <dbReference type="EMBL" id="MFB9574307.1"/>
    </source>
</evidence>
<dbReference type="RefSeq" id="WP_345518947.1">
    <property type="nucleotide sequence ID" value="NZ_BAAAXD010000051.1"/>
</dbReference>
<dbReference type="EMBL" id="JBHMCG010000084">
    <property type="protein sequence ID" value="MFB9574307.1"/>
    <property type="molecule type" value="Genomic_DNA"/>
</dbReference>
<keyword evidence="1" id="KW-1133">Transmembrane helix</keyword>
<feature type="transmembrane region" description="Helical" evidence="1">
    <location>
        <begin position="168"/>
        <end position="191"/>
    </location>
</feature>
<accession>A0ABV5R954</accession>
<proteinExistence type="predicted"/>
<feature type="transmembrane region" description="Helical" evidence="1">
    <location>
        <begin position="141"/>
        <end position="162"/>
    </location>
</feature>
<feature type="transmembrane region" description="Helical" evidence="1">
    <location>
        <begin position="109"/>
        <end position="129"/>
    </location>
</feature>
<comment type="caution">
    <text evidence="2">The sequence shown here is derived from an EMBL/GenBank/DDBJ whole genome shotgun (WGS) entry which is preliminary data.</text>
</comment>
<evidence type="ECO:0000313" key="3">
    <source>
        <dbReference type="Proteomes" id="UP001589710"/>
    </source>
</evidence>
<organism evidence="2 3">
    <name type="scientific">Streptomyces yanii</name>
    <dbReference type="NCBI Taxonomy" id="78510"/>
    <lineage>
        <taxon>Bacteria</taxon>
        <taxon>Bacillati</taxon>
        <taxon>Actinomycetota</taxon>
        <taxon>Actinomycetes</taxon>
        <taxon>Kitasatosporales</taxon>
        <taxon>Streptomycetaceae</taxon>
        <taxon>Streptomyces</taxon>
    </lineage>
</organism>
<reference evidence="2 3" key="1">
    <citation type="submission" date="2024-09" db="EMBL/GenBank/DDBJ databases">
        <authorList>
            <person name="Sun Q."/>
            <person name="Mori K."/>
        </authorList>
    </citation>
    <scope>NUCLEOTIDE SEQUENCE [LARGE SCALE GENOMIC DNA]</scope>
    <source>
        <strain evidence="2 3">JCM 3331</strain>
    </source>
</reference>
<feature type="transmembrane region" description="Helical" evidence="1">
    <location>
        <begin position="78"/>
        <end position="97"/>
    </location>
</feature>
<name>A0ABV5R954_9ACTN</name>
<sequence>MSIRPWVVVEAPDGRGLRRVTIGGETVGSAWSLRELRKMLDRLGYPDVDVEDPASVCWRGGDSSAWPARAWRRRATSVLMMLGLVASAVLNGMIGWPDASGALTFAQRITGALFVLSGLAQVAAAISVLDYWGRRQSKISGAIVLLGVLISLGTDSLLLLMWLEEREYTPYMLAFMPLWCWSLWAFLLLVREKSWKGVPQPKRFAAGVFVSALLTALSLAYSTMYQPAVAPMRFALKAEFGTARADRGRPFIQVPLKLSVENTGEVSVYVIINDFTVYGRTSKYSEQGNLVKERWKESFEEGETREEAERHVDQLEYTPISSGRFYRPGEVLGSGQEDARVHVFEIPKNVQYDLLRVDMQITYMRKDRGRIDVENFSKPHASWIKRSPYYCHPSVCGETLRYHGRVRHNNNLVNVTRKPRYVTAEWSPTRSPKYSISSSYDFKGRGAAGDPAEETREVDRFGASTVYASSEVSVAELLRSIPSP</sequence>
<protein>
    <recommendedName>
        <fullName evidence="4">DUF4395 domain-containing protein</fullName>
    </recommendedName>
</protein>
<keyword evidence="1" id="KW-0472">Membrane</keyword>
<evidence type="ECO:0008006" key="4">
    <source>
        <dbReference type="Google" id="ProtNLM"/>
    </source>
</evidence>
<gene>
    <name evidence="2" type="ORF">ACFFTL_18890</name>
</gene>
<evidence type="ECO:0000256" key="1">
    <source>
        <dbReference type="SAM" id="Phobius"/>
    </source>
</evidence>